<evidence type="ECO:0000256" key="3">
    <source>
        <dbReference type="ARBA" id="ARBA00022692"/>
    </source>
</evidence>
<dbReference type="GO" id="GO:0016679">
    <property type="term" value="F:oxidoreductase activity, acting on diphenols and related substances as donors"/>
    <property type="evidence" value="ECO:0007669"/>
    <property type="project" value="TreeGrafter"/>
</dbReference>
<dbReference type="GO" id="GO:0005886">
    <property type="term" value="C:plasma membrane"/>
    <property type="evidence" value="ECO:0007669"/>
    <property type="project" value="TreeGrafter"/>
</dbReference>
<dbReference type="EMBL" id="JAIMBW010000001">
    <property type="protein sequence ID" value="MBY4894535.1"/>
    <property type="molecule type" value="Genomic_DNA"/>
</dbReference>
<dbReference type="RefSeq" id="WP_257894091.1">
    <property type="nucleotide sequence ID" value="NZ_JAIMBW010000001.1"/>
</dbReference>
<evidence type="ECO:0000256" key="7">
    <source>
        <dbReference type="SAM" id="Phobius"/>
    </source>
</evidence>
<feature type="transmembrane region" description="Helical" evidence="7">
    <location>
        <begin position="145"/>
        <end position="161"/>
    </location>
</feature>
<keyword evidence="10" id="KW-1185">Reference proteome</keyword>
<keyword evidence="3 7" id="KW-0812">Transmembrane</keyword>
<evidence type="ECO:0000259" key="8">
    <source>
        <dbReference type="Pfam" id="PF01794"/>
    </source>
</evidence>
<evidence type="ECO:0000256" key="5">
    <source>
        <dbReference type="ARBA" id="ARBA00023004"/>
    </source>
</evidence>
<feature type="transmembrane region" description="Helical" evidence="7">
    <location>
        <begin position="7"/>
        <end position="25"/>
    </location>
</feature>
<dbReference type="EMBL" id="CP078073">
    <property type="protein sequence ID" value="QXL87185.1"/>
    <property type="molecule type" value="Genomic_DNA"/>
</dbReference>
<organism evidence="9">
    <name type="scientific">Gymnodinialimonas phycosphaerae</name>
    <dbReference type="NCBI Taxonomy" id="2841589"/>
    <lineage>
        <taxon>Bacteria</taxon>
        <taxon>Pseudomonadati</taxon>
        <taxon>Pseudomonadota</taxon>
        <taxon>Alphaproteobacteria</taxon>
        <taxon>Rhodobacterales</taxon>
        <taxon>Paracoccaceae</taxon>
        <taxon>Gymnodinialimonas</taxon>
    </lineage>
</organism>
<evidence type="ECO:0000256" key="1">
    <source>
        <dbReference type="ARBA" id="ARBA00004141"/>
    </source>
</evidence>
<feature type="transmembrane region" description="Helical" evidence="7">
    <location>
        <begin position="109"/>
        <end position="133"/>
    </location>
</feature>
<keyword evidence="6 7" id="KW-0472">Membrane</keyword>
<evidence type="ECO:0000256" key="6">
    <source>
        <dbReference type="ARBA" id="ARBA00023136"/>
    </source>
</evidence>
<dbReference type="InterPro" id="IPR013130">
    <property type="entry name" value="Fe3_Rdtase_TM_dom"/>
</dbReference>
<dbReference type="Pfam" id="PF01794">
    <property type="entry name" value="Ferric_reduct"/>
    <property type="match status" value="1"/>
</dbReference>
<evidence type="ECO:0000313" key="10">
    <source>
        <dbReference type="Proteomes" id="UP000693972"/>
    </source>
</evidence>
<dbReference type="GO" id="GO:0010181">
    <property type="term" value="F:FMN binding"/>
    <property type="evidence" value="ECO:0007669"/>
    <property type="project" value="TreeGrafter"/>
</dbReference>
<comment type="subcellular location">
    <subcellularLocation>
        <location evidence="1">Membrane</location>
        <topology evidence="1">Multi-pass membrane protein</topology>
    </subcellularLocation>
</comment>
<evidence type="ECO:0000256" key="2">
    <source>
        <dbReference type="ARBA" id="ARBA00022448"/>
    </source>
</evidence>
<sequence>MSRLSPYWLWAVLALLPALFTYEALTSTDPRAIHGLLHPTGEFSARLLIITMMISPLALILKGSRFVAWLKRNRRYFGFAAFGYALLHTIFYLIDEGSLTAVTNDLPKLYIWTGWIAFAIFIPLALTSMDAAVRFLGTHWKTLQRTTYVAAMFVLVHWASLHDWGGTGVALVHFAPLALLEAYRGWYWINKAATRRVASA</sequence>
<accession>A0A975YFC0</accession>
<dbReference type="PANTHER" id="PTHR36964">
    <property type="entry name" value="PROTEIN-METHIONINE-SULFOXIDE REDUCTASE HEME-BINDING SUBUNIT MSRQ"/>
    <property type="match status" value="1"/>
</dbReference>
<dbReference type="Proteomes" id="UP000693972">
    <property type="component" value="Unassembled WGS sequence"/>
</dbReference>
<keyword evidence="5" id="KW-0408">Iron</keyword>
<feature type="domain" description="Ferric oxidoreductase" evidence="8">
    <location>
        <begin position="41"/>
        <end position="154"/>
    </location>
</feature>
<name>A0A975YFC0_9RHOB</name>
<protein>
    <submittedName>
        <fullName evidence="9">Ferric reductase-like transmembrane domain-containing protein</fullName>
    </submittedName>
</protein>
<gene>
    <name evidence="9" type="ORF">KUL25_17390</name>
</gene>
<dbReference type="GO" id="GO:0020037">
    <property type="term" value="F:heme binding"/>
    <property type="evidence" value="ECO:0007669"/>
    <property type="project" value="TreeGrafter"/>
</dbReference>
<reference evidence="9 10" key="1">
    <citation type="submission" date="2021-07" db="EMBL/GenBank/DDBJ databases">
        <title>Karlodiniumbacter phycospheric gen. nov., sp. nov., a phycosphere bacterium isolated from karlodinium veneficum.</title>
        <authorList>
            <person name="Peng Y."/>
            <person name="Jiang L."/>
            <person name="Lee J."/>
        </authorList>
    </citation>
    <scope>NUCLEOTIDE SEQUENCE</scope>
    <source>
        <strain evidence="9 10">N5</strain>
    </source>
</reference>
<proteinExistence type="predicted"/>
<feature type="transmembrane region" description="Helical" evidence="7">
    <location>
        <begin position="45"/>
        <end position="64"/>
    </location>
</feature>
<dbReference type="PANTHER" id="PTHR36964:SF1">
    <property type="entry name" value="PROTEIN-METHIONINE-SULFOXIDE REDUCTASE HEME-BINDING SUBUNIT MSRQ"/>
    <property type="match status" value="1"/>
</dbReference>
<feature type="transmembrane region" description="Helical" evidence="7">
    <location>
        <begin position="76"/>
        <end position="94"/>
    </location>
</feature>
<keyword evidence="2" id="KW-0813">Transport</keyword>
<evidence type="ECO:0000256" key="4">
    <source>
        <dbReference type="ARBA" id="ARBA00022989"/>
    </source>
</evidence>
<feature type="transmembrane region" description="Helical" evidence="7">
    <location>
        <begin position="167"/>
        <end position="186"/>
    </location>
</feature>
<dbReference type="AlphaFoldDB" id="A0A975YFC0"/>
<keyword evidence="4 7" id="KW-1133">Transmembrane helix</keyword>
<dbReference type="InterPro" id="IPR022837">
    <property type="entry name" value="MsrQ-like"/>
</dbReference>
<evidence type="ECO:0000313" key="9">
    <source>
        <dbReference type="EMBL" id="QXL87185.1"/>
    </source>
</evidence>